<dbReference type="InterPro" id="IPR000079">
    <property type="entry name" value="HMGN_fam"/>
</dbReference>
<keyword evidence="4" id="KW-0539">Nucleus</keyword>
<evidence type="ECO:0000256" key="3">
    <source>
        <dbReference type="ARBA" id="ARBA00023125"/>
    </source>
</evidence>
<evidence type="ECO:0000256" key="8">
    <source>
        <dbReference type="SAM" id="MobiDB-lite"/>
    </source>
</evidence>
<keyword evidence="9" id="KW-1185">Reference proteome</keyword>
<accession>A0A8M1MXP2</accession>
<sequence length="70" mass="7608">MPKRKAKGDAKGDKDKVKDESQRRSPPKPEPKPIKTPAKKGENIPKGEKRKADVGKDGNNPAESGDTKTD</sequence>
<dbReference type="KEGG" id="nsu:110575734"/>
<dbReference type="GO" id="GO:0000785">
    <property type="term" value="C:chromatin"/>
    <property type="evidence" value="ECO:0007669"/>
    <property type="project" value="InterPro"/>
</dbReference>
<comment type="function">
    <text evidence="5">Binds to the inner side of the nucleosomal DNA thus altering the interaction between the DNA and the histone octamer. May be involved in the process which maintains transcribable genes in a unique chromatin conformation.</text>
</comment>
<proteinExistence type="inferred from homology"/>
<dbReference type="PANTHER" id="PTHR23087:SF13">
    <property type="entry name" value="NON-HISTONE CHROMOSOMAL PROTEIN HMG-17"/>
    <property type="match status" value="1"/>
</dbReference>
<dbReference type="PANTHER" id="PTHR23087">
    <property type="entry name" value="NONHISTONE CHROMOSOMAL PROTEIN HMG"/>
    <property type="match status" value="1"/>
</dbReference>
<dbReference type="GO" id="GO:0031492">
    <property type="term" value="F:nucleosomal DNA binding"/>
    <property type="evidence" value="ECO:0007669"/>
    <property type="project" value="InterPro"/>
</dbReference>
<evidence type="ECO:0000256" key="5">
    <source>
        <dbReference type="ARBA" id="ARBA00037490"/>
    </source>
</evidence>
<evidence type="ECO:0000313" key="10">
    <source>
        <dbReference type="RefSeq" id="XP_044775549.1"/>
    </source>
</evidence>
<reference evidence="10" key="1">
    <citation type="submission" date="2025-08" db="UniProtKB">
        <authorList>
            <consortium name="RefSeq"/>
        </authorList>
    </citation>
    <scope>IDENTIFICATION</scope>
    <source>
        <tissue evidence="10">Blood</tissue>
    </source>
</reference>
<feature type="compositionally biased region" description="Basic and acidic residues" evidence="8">
    <location>
        <begin position="7"/>
        <end position="56"/>
    </location>
</feature>
<feature type="region of interest" description="Disordered" evidence="8">
    <location>
        <begin position="1"/>
        <end position="70"/>
    </location>
</feature>
<evidence type="ECO:0000256" key="2">
    <source>
        <dbReference type="ARBA" id="ARBA00007696"/>
    </source>
</evidence>
<organism evidence="9 10">
    <name type="scientific">Neomonachus schauinslandi</name>
    <name type="common">Hawaiian monk seal</name>
    <name type="synonym">Monachus schauinslandi</name>
    <dbReference type="NCBI Taxonomy" id="29088"/>
    <lineage>
        <taxon>Eukaryota</taxon>
        <taxon>Metazoa</taxon>
        <taxon>Chordata</taxon>
        <taxon>Craniata</taxon>
        <taxon>Vertebrata</taxon>
        <taxon>Euteleostomi</taxon>
        <taxon>Mammalia</taxon>
        <taxon>Eutheria</taxon>
        <taxon>Laurasiatheria</taxon>
        <taxon>Carnivora</taxon>
        <taxon>Caniformia</taxon>
        <taxon>Pinnipedia</taxon>
        <taxon>Phocidae</taxon>
        <taxon>Monachinae</taxon>
        <taxon>Monachini</taxon>
        <taxon>Neomonachus</taxon>
    </lineage>
</organism>
<dbReference type="GO" id="GO:0006325">
    <property type="term" value="P:chromatin organization"/>
    <property type="evidence" value="ECO:0007669"/>
    <property type="project" value="TreeGrafter"/>
</dbReference>
<dbReference type="Pfam" id="PF01101">
    <property type="entry name" value="HMG14_17"/>
    <property type="match status" value="1"/>
</dbReference>
<dbReference type="PRINTS" id="PR00925">
    <property type="entry name" value="NONHISHMG17"/>
</dbReference>
<dbReference type="AlphaFoldDB" id="A0A8M1MXP2"/>
<evidence type="ECO:0000256" key="1">
    <source>
        <dbReference type="ARBA" id="ARBA00004123"/>
    </source>
</evidence>
<evidence type="ECO:0000256" key="7">
    <source>
        <dbReference type="ARBA" id="ARBA00042290"/>
    </source>
</evidence>
<dbReference type="GeneID" id="110575734"/>
<evidence type="ECO:0000256" key="6">
    <source>
        <dbReference type="ARBA" id="ARBA00040304"/>
    </source>
</evidence>
<name>A0A8M1MXP2_NEOSC</name>
<comment type="similarity">
    <text evidence="2">Belongs to the HMGN family.</text>
</comment>
<evidence type="ECO:0000313" key="9">
    <source>
        <dbReference type="Proteomes" id="UP000248481"/>
    </source>
</evidence>
<keyword evidence="3" id="KW-0238">DNA-binding</keyword>
<protein>
    <recommendedName>
        <fullName evidence="6">Non-histone chromosomal protein HMG-17</fullName>
    </recommendedName>
    <alternativeName>
        <fullName evidence="7">High mobility group nucleosome-binding domain-containing protein 2</fullName>
    </alternativeName>
</protein>
<gene>
    <name evidence="10" type="primary">LOC110575734</name>
</gene>
<evidence type="ECO:0000256" key="4">
    <source>
        <dbReference type="ARBA" id="ARBA00023242"/>
    </source>
</evidence>
<dbReference type="GO" id="GO:0005634">
    <property type="term" value="C:nucleus"/>
    <property type="evidence" value="ECO:0007669"/>
    <property type="project" value="UniProtKB-SubCell"/>
</dbReference>
<dbReference type="Proteomes" id="UP000248481">
    <property type="component" value="Chromosome 11"/>
</dbReference>
<comment type="subcellular location">
    <subcellularLocation>
        <location evidence="1">Nucleus</location>
    </subcellularLocation>
</comment>
<dbReference type="SMART" id="SM00527">
    <property type="entry name" value="HMG17"/>
    <property type="match status" value="1"/>
</dbReference>
<dbReference type="RefSeq" id="XP_044775549.1">
    <property type="nucleotide sequence ID" value="XM_044919614.1"/>
</dbReference>